<keyword evidence="8" id="KW-1185">Reference proteome</keyword>
<comment type="similarity">
    <text evidence="1 6">Belongs to the cytochrome P450 family.</text>
</comment>
<evidence type="ECO:0000256" key="6">
    <source>
        <dbReference type="RuleBase" id="RU000461"/>
    </source>
</evidence>
<keyword evidence="3 5" id="KW-0408">Iron</keyword>
<feature type="binding site" description="axial binding residue" evidence="5">
    <location>
        <position position="95"/>
    </location>
    <ligand>
        <name>heme</name>
        <dbReference type="ChEBI" id="CHEBI:30413"/>
    </ligand>
    <ligandPart>
        <name>Fe</name>
        <dbReference type="ChEBI" id="CHEBI:18248"/>
    </ligandPart>
</feature>
<dbReference type="PANTHER" id="PTHR24300">
    <property type="entry name" value="CYTOCHROME P450 508A4-RELATED"/>
    <property type="match status" value="1"/>
</dbReference>
<evidence type="ECO:0000313" key="7">
    <source>
        <dbReference type="EMBL" id="CAL1284550.1"/>
    </source>
</evidence>
<proteinExistence type="inferred from homology"/>
<dbReference type="Pfam" id="PF00067">
    <property type="entry name" value="p450"/>
    <property type="match status" value="1"/>
</dbReference>
<keyword evidence="5 6" id="KW-0349">Heme</keyword>
<gene>
    <name evidence="7" type="ORF">LARSCL_LOCUS13214</name>
</gene>
<dbReference type="InterPro" id="IPR017972">
    <property type="entry name" value="Cyt_P450_CS"/>
</dbReference>
<dbReference type="GO" id="GO:0020037">
    <property type="term" value="F:heme binding"/>
    <property type="evidence" value="ECO:0007669"/>
    <property type="project" value="InterPro"/>
</dbReference>
<dbReference type="PANTHER" id="PTHR24300:SF375">
    <property type="entry name" value="CYTOCHROME P450 FAMILY"/>
    <property type="match status" value="1"/>
</dbReference>
<evidence type="ECO:0000256" key="4">
    <source>
        <dbReference type="ARBA" id="ARBA00023033"/>
    </source>
</evidence>
<sequence>AKLPYTYAAILETHRWRTITPLGVTHCASEDTKIGDYDVPKGSIILPNIYSLHNDPKYWKDPDSFRPERFLDKNDCLIMTRLDSYAPFSLGRRICPGETVAMMEIFHYFTAVMQRFDIRPLENSPPNIDDAINGATYQPVPQKLRYIPRG</sequence>
<comment type="caution">
    <text evidence="7">The sequence shown here is derived from an EMBL/GenBank/DDBJ whole genome shotgun (WGS) entry which is preliminary data.</text>
</comment>
<evidence type="ECO:0008006" key="9">
    <source>
        <dbReference type="Google" id="ProtNLM"/>
    </source>
</evidence>
<dbReference type="Gene3D" id="1.10.630.10">
    <property type="entry name" value="Cytochrome P450"/>
    <property type="match status" value="1"/>
</dbReference>
<accession>A0AAV2AMM7</accession>
<reference evidence="7 8" key="1">
    <citation type="submission" date="2024-04" db="EMBL/GenBank/DDBJ databases">
        <authorList>
            <person name="Rising A."/>
            <person name="Reimegard J."/>
            <person name="Sonavane S."/>
            <person name="Akerstrom W."/>
            <person name="Nylinder S."/>
            <person name="Hedman E."/>
            <person name="Kallberg Y."/>
        </authorList>
    </citation>
    <scope>NUCLEOTIDE SEQUENCE [LARGE SCALE GENOMIC DNA]</scope>
</reference>
<evidence type="ECO:0000256" key="3">
    <source>
        <dbReference type="ARBA" id="ARBA00023004"/>
    </source>
</evidence>
<dbReference type="GO" id="GO:0005506">
    <property type="term" value="F:iron ion binding"/>
    <property type="evidence" value="ECO:0007669"/>
    <property type="project" value="InterPro"/>
</dbReference>
<dbReference type="PROSITE" id="PS00086">
    <property type="entry name" value="CYTOCHROME_P450"/>
    <property type="match status" value="1"/>
</dbReference>
<keyword evidence="4 6" id="KW-0503">Monooxygenase</keyword>
<dbReference type="PRINTS" id="PR00463">
    <property type="entry name" value="EP450I"/>
</dbReference>
<feature type="non-terminal residue" evidence="7">
    <location>
        <position position="1"/>
    </location>
</feature>
<organism evidence="7 8">
    <name type="scientific">Larinioides sclopetarius</name>
    <dbReference type="NCBI Taxonomy" id="280406"/>
    <lineage>
        <taxon>Eukaryota</taxon>
        <taxon>Metazoa</taxon>
        <taxon>Ecdysozoa</taxon>
        <taxon>Arthropoda</taxon>
        <taxon>Chelicerata</taxon>
        <taxon>Arachnida</taxon>
        <taxon>Araneae</taxon>
        <taxon>Araneomorphae</taxon>
        <taxon>Entelegynae</taxon>
        <taxon>Araneoidea</taxon>
        <taxon>Araneidae</taxon>
        <taxon>Larinioides</taxon>
    </lineage>
</organism>
<dbReference type="InterPro" id="IPR002401">
    <property type="entry name" value="Cyt_P450_E_grp-I"/>
</dbReference>
<dbReference type="InterPro" id="IPR036396">
    <property type="entry name" value="Cyt_P450_sf"/>
</dbReference>
<dbReference type="GO" id="GO:0006805">
    <property type="term" value="P:xenobiotic metabolic process"/>
    <property type="evidence" value="ECO:0007669"/>
    <property type="project" value="TreeGrafter"/>
</dbReference>
<dbReference type="InterPro" id="IPR001128">
    <property type="entry name" value="Cyt_P450"/>
</dbReference>
<comment type="cofactor">
    <cofactor evidence="5">
        <name>heme</name>
        <dbReference type="ChEBI" id="CHEBI:30413"/>
    </cofactor>
</comment>
<dbReference type="EMBL" id="CAXIEN010000180">
    <property type="protein sequence ID" value="CAL1284550.1"/>
    <property type="molecule type" value="Genomic_DNA"/>
</dbReference>
<evidence type="ECO:0000313" key="8">
    <source>
        <dbReference type="Proteomes" id="UP001497382"/>
    </source>
</evidence>
<dbReference type="InterPro" id="IPR050182">
    <property type="entry name" value="Cytochrome_P450_fam2"/>
</dbReference>
<dbReference type="GO" id="GO:0006082">
    <property type="term" value="P:organic acid metabolic process"/>
    <property type="evidence" value="ECO:0007669"/>
    <property type="project" value="TreeGrafter"/>
</dbReference>
<dbReference type="GO" id="GO:0005737">
    <property type="term" value="C:cytoplasm"/>
    <property type="evidence" value="ECO:0007669"/>
    <property type="project" value="TreeGrafter"/>
</dbReference>
<evidence type="ECO:0000256" key="1">
    <source>
        <dbReference type="ARBA" id="ARBA00010617"/>
    </source>
</evidence>
<dbReference type="GO" id="GO:0016712">
    <property type="term" value="F:oxidoreductase activity, acting on paired donors, with incorporation or reduction of molecular oxygen, reduced flavin or flavoprotein as one donor, and incorporation of one atom of oxygen"/>
    <property type="evidence" value="ECO:0007669"/>
    <property type="project" value="TreeGrafter"/>
</dbReference>
<keyword evidence="2 5" id="KW-0479">Metal-binding</keyword>
<dbReference type="Proteomes" id="UP001497382">
    <property type="component" value="Unassembled WGS sequence"/>
</dbReference>
<name>A0AAV2AMM7_9ARAC</name>
<dbReference type="SUPFAM" id="SSF48264">
    <property type="entry name" value="Cytochrome P450"/>
    <property type="match status" value="1"/>
</dbReference>
<evidence type="ECO:0000256" key="2">
    <source>
        <dbReference type="ARBA" id="ARBA00022723"/>
    </source>
</evidence>
<keyword evidence="6" id="KW-0560">Oxidoreductase</keyword>
<dbReference type="AlphaFoldDB" id="A0AAV2AMM7"/>
<evidence type="ECO:0000256" key="5">
    <source>
        <dbReference type="PIRSR" id="PIRSR602401-1"/>
    </source>
</evidence>
<protein>
    <recommendedName>
        <fullName evidence="9">Cytochrome P450</fullName>
    </recommendedName>
</protein>